<evidence type="ECO:0000313" key="1">
    <source>
        <dbReference type="EMBL" id="KAK3719526.1"/>
    </source>
</evidence>
<comment type="caution">
    <text evidence="1">The sequence shown here is derived from an EMBL/GenBank/DDBJ whole genome shotgun (WGS) entry which is preliminary data.</text>
</comment>
<organism evidence="1 2">
    <name type="scientific">Vermiconidia calcicola</name>
    <dbReference type="NCBI Taxonomy" id="1690605"/>
    <lineage>
        <taxon>Eukaryota</taxon>
        <taxon>Fungi</taxon>
        <taxon>Dikarya</taxon>
        <taxon>Ascomycota</taxon>
        <taxon>Pezizomycotina</taxon>
        <taxon>Dothideomycetes</taxon>
        <taxon>Dothideomycetidae</taxon>
        <taxon>Mycosphaerellales</taxon>
        <taxon>Extremaceae</taxon>
        <taxon>Vermiconidia</taxon>
    </lineage>
</organism>
<dbReference type="EMBL" id="JAUTXU010000026">
    <property type="protein sequence ID" value="KAK3719526.1"/>
    <property type="molecule type" value="Genomic_DNA"/>
</dbReference>
<keyword evidence="2" id="KW-1185">Reference proteome</keyword>
<protein>
    <submittedName>
        <fullName evidence="1">Uncharacterized protein</fullName>
    </submittedName>
</protein>
<gene>
    <name evidence="1" type="ORF">LTR37_004384</name>
</gene>
<dbReference type="Proteomes" id="UP001281147">
    <property type="component" value="Unassembled WGS sequence"/>
</dbReference>
<reference evidence="1" key="1">
    <citation type="submission" date="2023-07" db="EMBL/GenBank/DDBJ databases">
        <title>Black Yeasts Isolated from many extreme environments.</title>
        <authorList>
            <person name="Coleine C."/>
            <person name="Stajich J.E."/>
            <person name="Selbmann L."/>
        </authorList>
    </citation>
    <scope>NUCLEOTIDE SEQUENCE</scope>
    <source>
        <strain evidence="1">CCFEE 5714</strain>
    </source>
</reference>
<sequence length="158" mass="16757">MASLAHEIQLEENCGADLEMRNPMVTQAYNGFIAYQPLFHAGCLTDPDGNYCFANAVTNSSAPSSSYVYYLPLGVQLPGGTSPTCDQCLKNTMAVFATYAGNSSQSLSSTYTPAAEQLDMTCGPTFVQATVQMSSSASTMASGLGLVTFIVMLIQFLL</sequence>
<proteinExistence type="predicted"/>
<accession>A0ACC3NM78</accession>
<name>A0ACC3NM78_9PEZI</name>
<evidence type="ECO:0000313" key="2">
    <source>
        <dbReference type="Proteomes" id="UP001281147"/>
    </source>
</evidence>